<accession>X6P2Z9</accession>
<reference evidence="2 3" key="1">
    <citation type="journal article" date="2013" name="Curr. Biol.">
        <title>The Genome of the Foraminiferan Reticulomyxa filosa.</title>
        <authorList>
            <person name="Glockner G."/>
            <person name="Hulsmann N."/>
            <person name="Schleicher M."/>
            <person name="Noegel A.A."/>
            <person name="Eichinger L."/>
            <person name="Gallinger C."/>
            <person name="Pawlowski J."/>
            <person name="Sierra R."/>
            <person name="Euteneuer U."/>
            <person name="Pillet L."/>
            <person name="Moustafa A."/>
            <person name="Platzer M."/>
            <person name="Groth M."/>
            <person name="Szafranski K."/>
            <person name="Schliwa M."/>
        </authorList>
    </citation>
    <scope>NUCLEOTIDE SEQUENCE [LARGE SCALE GENOMIC DNA]</scope>
</reference>
<evidence type="ECO:0000256" key="1">
    <source>
        <dbReference type="SAM" id="MobiDB-lite"/>
    </source>
</evidence>
<sequence>MKKELLWVGKDEEGDYSLYSIENPLFGPDKLSFINKSGHYAHLERLSTFFRAVNSYYRFVHQAQFQKDVPASVTIVNNSLMQETINKSIKIVAELLYNNMCSIYELEQKNSTNKTIHKEKAISLFMPFIVEGIFMLRYKHILICVCSGCRYAKTYTQIGFLIGLLELSDLNMDDLINVSDDIKSLDNRMSGIEYLDMEYLKTFLQICRKFVPEIKLVEEKEEAEETESNSNSENDSADEEQDFEEESSKSASPSMSEDEEALLMMKLQCMFPEAEN</sequence>
<keyword evidence="3" id="KW-1185">Reference proteome</keyword>
<protein>
    <submittedName>
        <fullName evidence="2">Uncharacterized protein</fullName>
    </submittedName>
</protein>
<comment type="caution">
    <text evidence="2">The sequence shown here is derived from an EMBL/GenBank/DDBJ whole genome shotgun (WGS) entry which is preliminary data.</text>
</comment>
<proteinExistence type="predicted"/>
<dbReference type="Proteomes" id="UP000023152">
    <property type="component" value="Unassembled WGS sequence"/>
</dbReference>
<organism evidence="2 3">
    <name type="scientific">Reticulomyxa filosa</name>
    <dbReference type="NCBI Taxonomy" id="46433"/>
    <lineage>
        <taxon>Eukaryota</taxon>
        <taxon>Sar</taxon>
        <taxon>Rhizaria</taxon>
        <taxon>Retaria</taxon>
        <taxon>Foraminifera</taxon>
        <taxon>Monothalamids</taxon>
        <taxon>Reticulomyxidae</taxon>
        <taxon>Reticulomyxa</taxon>
    </lineage>
</organism>
<name>X6P2Z9_RETFI</name>
<feature type="region of interest" description="Disordered" evidence="1">
    <location>
        <begin position="220"/>
        <end position="265"/>
    </location>
</feature>
<feature type="compositionally biased region" description="Acidic residues" evidence="1">
    <location>
        <begin position="235"/>
        <end position="245"/>
    </location>
</feature>
<gene>
    <name evidence="2" type="ORF">RFI_04612</name>
</gene>
<evidence type="ECO:0000313" key="3">
    <source>
        <dbReference type="Proteomes" id="UP000023152"/>
    </source>
</evidence>
<dbReference type="AlphaFoldDB" id="X6P2Z9"/>
<dbReference type="EMBL" id="ASPP01004160">
    <property type="protein sequence ID" value="ETO32508.1"/>
    <property type="molecule type" value="Genomic_DNA"/>
</dbReference>
<evidence type="ECO:0000313" key="2">
    <source>
        <dbReference type="EMBL" id="ETO32508.1"/>
    </source>
</evidence>